<dbReference type="AlphaFoldDB" id="A0A6N4RFI3"/>
<name>A0A6N4RFI3_BLAVI</name>
<evidence type="ECO:0000313" key="2">
    <source>
        <dbReference type="EMBL" id="TKW61834.1"/>
    </source>
</evidence>
<dbReference type="Proteomes" id="UP000320948">
    <property type="component" value="Unassembled WGS sequence"/>
</dbReference>
<reference evidence="2 3" key="1">
    <citation type="journal article" date="2017" name="Nat. Commun.">
        <title>In situ click chemistry generation of cyclooxygenase-2 inhibitors.</title>
        <authorList>
            <person name="Bhardwaj A."/>
            <person name="Kaur J."/>
            <person name="Wuest M."/>
            <person name="Wuest F."/>
        </authorList>
    </citation>
    <scope>NUCLEOTIDE SEQUENCE [LARGE SCALE GENOMIC DNA]</scope>
    <source>
        <strain evidence="2">S2_018_000_R2_106</strain>
    </source>
</reference>
<comment type="caution">
    <text evidence="2">The sequence shown here is derived from an EMBL/GenBank/DDBJ whole genome shotgun (WGS) entry which is preliminary data.</text>
</comment>
<protein>
    <recommendedName>
        <fullName evidence="4">Lipoprotein</fullName>
    </recommendedName>
</protein>
<proteinExistence type="predicted"/>
<feature type="signal peptide" evidence="1">
    <location>
        <begin position="1"/>
        <end position="19"/>
    </location>
</feature>
<feature type="chain" id="PRO_5026678660" description="Lipoprotein" evidence="1">
    <location>
        <begin position="20"/>
        <end position="128"/>
    </location>
</feature>
<keyword evidence="1" id="KW-0732">Signal</keyword>
<evidence type="ECO:0000313" key="3">
    <source>
        <dbReference type="Proteomes" id="UP000320948"/>
    </source>
</evidence>
<organism evidence="2 3">
    <name type="scientific">Blastochloris viridis</name>
    <name type="common">Rhodopseudomonas viridis</name>
    <dbReference type="NCBI Taxonomy" id="1079"/>
    <lineage>
        <taxon>Bacteria</taxon>
        <taxon>Pseudomonadati</taxon>
        <taxon>Pseudomonadota</taxon>
        <taxon>Alphaproteobacteria</taxon>
        <taxon>Hyphomicrobiales</taxon>
        <taxon>Blastochloridaceae</taxon>
        <taxon>Blastochloris</taxon>
    </lineage>
</organism>
<dbReference type="EMBL" id="VAFM01000001">
    <property type="protein sequence ID" value="TKW61834.1"/>
    <property type="molecule type" value="Genomic_DNA"/>
</dbReference>
<evidence type="ECO:0008006" key="4">
    <source>
        <dbReference type="Google" id="ProtNLM"/>
    </source>
</evidence>
<gene>
    <name evidence="2" type="ORF">DI628_04230</name>
</gene>
<sequence>MKRLVLLALVLAACGPTYRTNYTLNEPATESGRLCSSNVIVMSNTCVENCRQMARSCYNPGGFHTSIGYGRGGYGGWGYNQSLLDERDCSPRQCEENCLASARAAHVRCGGTVTEETVCTANCDKAPR</sequence>
<accession>A0A6N4RFI3</accession>
<evidence type="ECO:0000256" key="1">
    <source>
        <dbReference type="SAM" id="SignalP"/>
    </source>
</evidence>